<keyword evidence="4 5" id="KW-0440">LIM domain</keyword>
<dbReference type="CDD" id="cd08368">
    <property type="entry name" value="LIM"/>
    <property type="match status" value="3"/>
</dbReference>
<evidence type="ECO:0000256" key="1">
    <source>
        <dbReference type="ARBA" id="ARBA00022723"/>
    </source>
</evidence>
<keyword evidence="9" id="KW-1185">Reference proteome</keyword>
<feature type="domain" description="LIM zinc-binding" evidence="7">
    <location>
        <begin position="173"/>
        <end position="231"/>
    </location>
</feature>
<organism evidence="8 9">
    <name type="scientific">Anaeramoeba ignava</name>
    <name type="common">Anaerobic marine amoeba</name>
    <dbReference type="NCBI Taxonomy" id="1746090"/>
    <lineage>
        <taxon>Eukaryota</taxon>
        <taxon>Metamonada</taxon>
        <taxon>Anaeramoebidae</taxon>
        <taxon>Anaeramoeba</taxon>
    </lineage>
</organism>
<dbReference type="SMART" id="SM00132">
    <property type="entry name" value="LIM"/>
    <property type="match status" value="3"/>
</dbReference>
<dbReference type="PROSITE" id="PS50023">
    <property type="entry name" value="LIM_DOMAIN_2"/>
    <property type="match status" value="3"/>
</dbReference>
<evidence type="ECO:0000313" key="8">
    <source>
        <dbReference type="EMBL" id="KAJ5075340.1"/>
    </source>
</evidence>
<feature type="domain" description="LIM zinc-binding" evidence="7">
    <location>
        <begin position="232"/>
        <end position="291"/>
    </location>
</feature>
<dbReference type="GO" id="GO:0003712">
    <property type="term" value="F:transcription coregulator activity"/>
    <property type="evidence" value="ECO:0007669"/>
    <property type="project" value="TreeGrafter"/>
</dbReference>
<dbReference type="Gene3D" id="2.10.110.10">
    <property type="entry name" value="Cysteine Rich Protein"/>
    <property type="match status" value="4"/>
</dbReference>
<name>A0A9Q0LMN8_ANAIG</name>
<dbReference type="PROSITE" id="PS00478">
    <property type="entry name" value="LIM_DOMAIN_1"/>
    <property type="match status" value="2"/>
</dbReference>
<proteinExistence type="predicted"/>
<evidence type="ECO:0000256" key="6">
    <source>
        <dbReference type="SAM" id="MobiDB-lite"/>
    </source>
</evidence>
<dbReference type="GO" id="GO:0046872">
    <property type="term" value="F:metal ion binding"/>
    <property type="evidence" value="ECO:0007669"/>
    <property type="project" value="UniProtKB-KW"/>
</dbReference>
<dbReference type="Pfam" id="PF00412">
    <property type="entry name" value="LIM"/>
    <property type="match status" value="3"/>
</dbReference>
<accession>A0A9Q0LMN8</accession>
<feature type="compositionally biased region" description="Low complexity" evidence="6">
    <location>
        <begin position="136"/>
        <end position="149"/>
    </location>
</feature>
<dbReference type="InterPro" id="IPR001781">
    <property type="entry name" value="Znf_LIM"/>
</dbReference>
<evidence type="ECO:0000256" key="5">
    <source>
        <dbReference type="PROSITE-ProRule" id="PRU00125"/>
    </source>
</evidence>
<reference evidence="8" key="1">
    <citation type="submission" date="2022-10" db="EMBL/GenBank/DDBJ databases">
        <title>Novel sulphate-reducing endosymbionts in the free-living metamonad Anaeramoeba.</title>
        <authorList>
            <person name="Jerlstrom-Hultqvist J."/>
            <person name="Cepicka I."/>
            <person name="Gallot-Lavallee L."/>
            <person name="Salas-Leiva D."/>
            <person name="Curtis B.A."/>
            <person name="Zahonova K."/>
            <person name="Pipaliya S."/>
            <person name="Dacks J."/>
            <person name="Roger A.J."/>
        </authorList>
    </citation>
    <scope>NUCLEOTIDE SEQUENCE</scope>
    <source>
        <strain evidence="8">BMAN</strain>
    </source>
</reference>
<evidence type="ECO:0000256" key="2">
    <source>
        <dbReference type="ARBA" id="ARBA00022737"/>
    </source>
</evidence>
<comment type="caution">
    <text evidence="8">The sequence shown here is derived from an EMBL/GenBank/DDBJ whole genome shotgun (WGS) entry which is preliminary data.</text>
</comment>
<evidence type="ECO:0000256" key="3">
    <source>
        <dbReference type="ARBA" id="ARBA00022833"/>
    </source>
</evidence>
<dbReference type="SUPFAM" id="SSF57716">
    <property type="entry name" value="Glucocorticoid receptor-like (DNA-binding domain)"/>
    <property type="match status" value="4"/>
</dbReference>
<dbReference type="PANTHER" id="PTHR24205">
    <property type="entry name" value="FOUR AND A HALF LIM DOMAINS PROTEIN"/>
    <property type="match status" value="1"/>
</dbReference>
<dbReference type="OrthoDB" id="1112565at2759"/>
<dbReference type="AlphaFoldDB" id="A0A9Q0LMN8"/>
<dbReference type="EMBL" id="JAPDFW010000065">
    <property type="protein sequence ID" value="KAJ5075340.1"/>
    <property type="molecule type" value="Genomic_DNA"/>
</dbReference>
<feature type="domain" description="LIM zinc-binding" evidence="7">
    <location>
        <begin position="73"/>
        <end position="134"/>
    </location>
</feature>
<sequence>MSYEYLSSRFKNNETDHTLEAMLGKEKNQGRNEHQTVRSGNYRCSGCNKLIERGEMVEYEGKYYHRQCVDIDFRCERCGGVVIGKVVRTSTSKTYHPKCFTCEHCGHKLAPEGTYTERMGHLLCNDCVVEIESFKRNNPPRNNQPNKNRTNVDRQKQIREREQFLDNQNQGKEICGVCGKVIMKDAIIALDVFFHKECFTCKGCGKQFNETQFQMYDGFPYHPECYSRKYGKFCAGCNKEIEGKFIVALGKDWHHGCFRCTKCGASFGDEGFLEKDGKPYCVDCYPKQPQKKVVTTTKRRGFVIDPRTGQKRYV</sequence>
<gene>
    <name evidence="8" type="ORF">M0811_07310</name>
</gene>
<dbReference type="FunFam" id="2.10.110.10:FF:000009">
    <property type="entry name" value="Paxillin isoform 1"/>
    <property type="match status" value="1"/>
</dbReference>
<keyword evidence="3 5" id="KW-0862">Zinc</keyword>
<evidence type="ECO:0000313" key="9">
    <source>
        <dbReference type="Proteomes" id="UP001149090"/>
    </source>
</evidence>
<dbReference type="Proteomes" id="UP001149090">
    <property type="component" value="Unassembled WGS sequence"/>
</dbReference>
<keyword evidence="2" id="KW-0677">Repeat</keyword>
<dbReference type="GO" id="GO:0005634">
    <property type="term" value="C:nucleus"/>
    <property type="evidence" value="ECO:0007669"/>
    <property type="project" value="TreeGrafter"/>
</dbReference>
<protein>
    <submittedName>
        <fullName evidence="8">Four and a half lim domains protein</fullName>
    </submittedName>
</protein>
<dbReference type="OMA" id="WHKECFF"/>
<keyword evidence="1 5" id="KW-0479">Metal-binding</keyword>
<evidence type="ECO:0000256" key="4">
    <source>
        <dbReference type="ARBA" id="ARBA00023038"/>
    </source>
</evidence>
<evidence type="ECO:0000259" key="7">
    <source>
        <dbReference type="PROSITE" id="PS50023"/>
    </source>
</evidence>
<dbReference type="PANTHER" id="PTHR24205:SF16">
    <property type="entry name" value="GH01042P-RELATED"/>
    <property type="match status" value="1"/>
</dbReference>
<feature type="region of interest" description="Disordered" evidence="6">
    <location>
        <begin position="136"/>
        <end position="155"/>
    </location>
</feature>